<evidence type="ECO:0000313" key="2">
    <source>
        <dbReference type="EMBL" id="KAJ4823983.1"/>
    </source>
</evidence>
<dbReference type="OrthoDB" id="686198at2759"/>
<protein>
    <recommendedName>
        <fullName evidence="1">Myb/SANT-like domain-containing protein</fullName>
    </recommendedName>
</protein>
<organism evidence="2 3">
    <name type="scientific">Turnera subulata</name>
    <dbReference type="NCBI Taxonomy" id="218843"/>
    <lineage>
        <taxon>Eukaryota</taxon>
        <taxon>Viridiplantae</taxon>
        <taxon>Streptophyta</taxon>
        <taxon>Embryophyta</taxon>
        <taxon>Tracheophyta</taxon>
        <taxon>Spermatophyta</taxon>
        <taxon>Magnoliopsida</taxon>
        <taxon>eudicotyledons</taxon>
        <taxon>Gunneridae</taxon>
        <taxon>Pentapetalae</taxon>
        <taxon>rosids</taxon>
        <taxon>fabids</taxon>
        <taxon>Malpighiales</taxon>
        <taxon>Passifloraceae</taxon>
        <taxon>Turnera</taxon>
    </lineage>
</organism>
<dbReference type="PANTHER" id="PTHR47584">
    <property type="match status" value="1"/>
</dbReference>
<reference evidence="2" key="2">
    <citation type="journal article" date="2023" name="Plants (Basel)">
        <title>Annotation of the Turnera subulata (Passifloraceae) Draft Genome Reveals the S-Locus Evolved after the Divergence of Turneroideae from Passifloroideae in a Stepwise Manner.</title>
        <authorList>
            <person name="Henning P.M."/>
            <person name="Roalson E.H."/>
            <person name="Mir W."/>
            <person name="McCubbin A.G."/>
            <person name="Shore J.S."/>
        </authorList>
    </citation>
    <scope>NUCLEOTIDE SEQUENCE</scope>
    <source>
        <strain evidence="2">F60SS</strain>
    </source>
</reference>
<accession>A0A9Q0F2V4</accession>
<dbReference type="Pfam" id="PF12776">
    <property type="entry name" value="Myb_DNA-bind_3"/>
    <property type="match status" value="1"/>
</dbReference>
<dbReference type="Proteomes" id="UP001141552">
    <property type="component" value="Unassembled WGS sequence"/>
</dbReference>
<dbReference type="AlphaFoldDB" id="A0A9Q0F2V4"/>
<comment type="caution">
    <text evidence="2">The sequence shown here is derived from an EMBL/GenBank/DDBJ whole genome shotgun (WGS) entry which is preliminary data.</text>
</comment>
<dbReference type="InterPro" id="IPR024752">
    <property type="entry name" value="Myb/SANT-like_dom"/>
</dbReference>
<gene>
    <name evidence="2" type="ORF">Tsubulata_041313</name>
</gene>
<keyword evidence="3" id="KW-1185">Reference proteome</keyword>
<name>A0A9Q0F2V4_9ROSI</name>
<dbReference type="PANTHER" id="PTHR47584:SF14">
    <property type="entry name" value="L10-INTERACTING MYB DOMAIN-CONTAINING PROTEIN-LIKE"/>
    <property type="match status" value="1"/>
</dbReference>
<feature type="domain" description="Myb/SANT-like" evidence="1">
    <location>
        <begin position="15"/>
        <end position="108"/>
    </location>
</feature>
<dbReference type="InterPro" id="IPR045026">
    <property type="entry name" value="LIMYB"/>
</dbReference>
<feature type="non-terminal residue" evidence="2">
    <location>
        <position position="310"/>
    </location>
</feature>
<proteinExistence type="predicted"/>
<dbReference type="EMBL" id="JAKUCV010007306">
    <property type="protein sequence ID" value="KAJ4823983.1"/>
    <property type="molecule type" value="Genomic_DNA"/>
</dbReference>
<evidence type="ECO:0000259" key="1">
    <source>
        <dbReference type="Pfam" id="PF12776"/>
    </source>
</evidence>
<sequence>MASERNDGVQEEVVWGAIVEKLFIDVLVDHVNKGDMQNGQFNTKVWTEILNELNMKSGCNYTKNQMKQKFHRLRAKHRIFSNLLQTTGFGWNPITNTVTAEDSVWTAYIQKVKNAAQFRRKGCDHYDLLGLIFNRSTATGGLHHSSGLEPPNSDEERRLDEEFVNTGVHVNLEDDNDNDGEDPMTTQTFERVTRSGKRTIVIPECKPKKKDSRVTQLNEAIQAYVETSKIRQMESLARVERYKSRTATSVSSTPGVDSSMTNCIQKLEAMDDISEEVFVKAVGEFKNQDSREAFIAMSDRNKKIWLRSLV</sequence>
<evidence type="ECO:0000313" key="3">
    <source>
        <dbReference type="Proteomes" id="UP001141552"/>
    </source>
</evidence>
<reference evidence="2" key="1">
    <citation type="submission" date="2022-02" db="EMBL/GenBank/DDBJ databases">
        <authorList>
            <person name="Henning P.M."/>
            <person name="McCubbin A.G."/>
            <person name="Shore J.S."/>
        </authorList>
    </citation>
    <scope>NUCLEOTIDE SEQUENCE</scope>
    <source>
        <strain evidence="2">F60SS</strain>
        <tissue evidence="2">Leaves</tissue>
    </source>
</reference>